<dbReference type="GO" id="GO:0005634">
    <property type="term" value="C:nucleus"/>
    <property type="evidence" value="ECO:0007669"/>
    <property type="project" value="TreeGrafter"/>
</dbReference>
<organism evidence="3 4">
    <name type="scientific">Stentor coeruleus</name>
    <dbReference type="NCBI Taxonomy" id="5963"/>
    <lineage>
        <taxon>Eukaryota</taxon>
        <taxon>Sar</taxon>
        <taxon>Alveolata</taxon>
        <taxon>Ciliophora</taxon>
        <taxon>Postciliodesmatophora</taxon>
        <taxon>Heterotrichea</taxon>
        <taxon>Heterotrichida</taxon>
        <taxon>Stentoridae</taxon>
        <taxon>Stentor</taxon>
    </lineage>
</organism>
<feature type="domain" description="Myb-like" evidence="1">
    <location>
        <begin position="63"/>
        <end position="109"/>
    </location>
</feature>
<dbReference type="EMBL" id="MPUH01000014">
    <property type="protein sequence ID" value="OMJ95312.1"/>
    <property type="molecule type" value="Genomic_DNA"/>
</dbReference>
<dbReference type="AlphaFoldDB" id="A0A1R2D241"/>
<dbReference type="InterPro" id="IPR001005">
    <property type="entry name" value="SANT/Myb"/>
</dbReference>
<name>A0A1R2D241_9CILI</name>
<dbReference type="Pfam" id="PF13921">
    <property type="entry name" value="Myb_DNA-bind_6"/>
    <property type="match status" value="1"/>
</dbReference>
<dbReference type="InterPro" id="IPR009057">
    <property type="entry name" value="Homeodomain-like_sf"/>
</dbReference>
<comment type="caution">
    <text evidence="3">The sequence shown here is derived from an EMBL/GenBank/DDBJ whole genome shotgun (WGS) entry which is preliminary data.</text>
</comment>
<feature type="domain" description="HTH myb-type" evidence="2">
    <location>
        <begin position="59"/>
        <end position="113"/>
    </location>
</feature>
<dbReference type="OrthoDB" id="545648at2759"/>
<dbReference type="PROSITE" id="PS51294">
    <property type="entry name" value="HTH_MYB"/>
    <property type="match status" value="2"/>
</dbReference>
<dbReference type="InterPro" id="IPR050560">
    <property type="entry name" value="MYB_TF"/>
</dbReference>
<evidence type="ECO:0000313" key="3">
    <source>
        <dbReference type="EMBL" id="OMJ95312.1"/>
    </source>
</evidence>
<feature type="domain" description="HTH myb-type" evidence="2">
    <location>
        <begin position="11"/>
        <end position="58"/>
    </location>
</feature>
<dbReference type="Proteomes" id="UP000187209">
    <property type="component" value="Unassembled WGS sequence"/>
</dbReference>
<dbReference type="PROSITE" id="PS50090">
    <property type="entry name" value="MYB_LIKE"/>
    <property type="match status" value="2"/>
</dbReference>
<dbReference type="CDD" id="cd00167">
    <property type="entry name" value="SANT"/>
    <property type="match status" value="2"/>
</dbReference>
<evidence type="ECO:0008006" key="5">
    <source>
        <dbReference type="Google" id="ProtNLM"/>
    </source>
</evidence>
<dbReference type="GO" id="GO:0000978">
    <property type="term" value="F:RNA polymerase II cis-regulatory region sequence-specific DNA binding"/>
    <property type="evidence" value="ECO:0007669"/>
    <property type="project" value="TreeGrafter"/>
</dbReference>
<dbReference type="Gene3D" id="1.10.10.60">
    <property type="entry name" value="Homeodomain-like"/>
    <property type="match status" value="2"/>
</dbReference>
<reference evidence="3 4" key="1">
    <citation type="submission" date="2016-11" db="EMBL/GenBank/DDBJ databases">
        <title>The macronuclear genome of Stentor coeruleus: a giant cell with tiny introns.</title>
        <authorList>
            <person name="Slabodnick M."/>
            <person name="Ruby J.G."/>
            <person name="Reiff S.B."/>
            <person name="Swart E.C."/>
            <person name="Gosai S."/>
            <person name="Prabakaran S."/>
            <person name="Witkowska E."/>
            <person name="Larue G.E."/>
            <person name="Fisher S."/>
            <person name="Freeman R.M."/>
            <person name="Gunawardena J."/>
            <person name="Chu W."/>
            <person name="Stover N.A."/>
            <person name="Gregory B.D."/>
            <person name="Nowacki M."/>
            <person name="Derisi J."/>
            <person name="Roy S.W."/>
            <person name="Marshall W.F."/>
            <person name="Sood P."/>
        </authorList>
    </citation>
    <scope>NUCLEOTIDE SEQUENCE [LARGE SCALE GENOMIC DNA]</scope>
    <source>
        <strain evidence="3">WM001</strain>
    </source>
</reference>
<dbReference type="SUPFAM" id="SSF46689">
    <property type="entry name" value="Homeodomain-like"/>
    <property type="match status" value="1"/>
</dbReference>
<accession>A0A1R2D241</accession>
<proteinExistence type="predicted"/>
<sequence>MVRNLYKPKLWTKQEDDVLKKIVQKLGSKKWKASSQAFNSTLNLARTSKQCRDRWSNYLKGCKTSSFTDNEVTTMVKYYDIYGTKWAKISRHLKGRTENQVKNFFYSTIRRNIRRFNKHKKESEQICLVSIDLLKNLEIRHILLARKETSRKSLMKKKFSQEAKEFIEKCCKKKELNEQESISGDIENDYIYNTSPLLYMDESMSNQDTYFIKECESVGQVFPEYTLALEFEYYK</sequence>
<dbReference type="PANTHER" id="PTHR45614">
    <property type="entry name" value="MYB PROTEIN-RELATED"/>
    <property type="match status" value="1"/>
</dbReference>
<gene>
    <name evidence="3" type="ORF">SteCoe_1371</name>
</gene>
<dbReference type="SMART" id="SM00717">
    <property type="entry name" value="SANT"/>
    <property type="match status" value="2"/>
</dbReference>
<dbReference type="InterPro" id="IPR017930">
    <property type="entry name" value="Myb_dom"/>
</dbReference>
<evidence type="ECO:0000313" key="4">
    <source>
        <dbReference type="Proteomes" id="UP000187209"/>
    </source>
</evidence>
<dbReference type="PANTHER" id="PTHR45614:SF232">
    <property type="entry name" value="TRANSCRIPTION FACTOR MYB3R-2"/>
    <property type="match status" value="1"/>
</dbReference>
<evidence type="ECO:0000259" key="2">
    <source>
        <dbReference type="PROSITE" id="PS51294"/>
    </source>
</evidence>
<evidence type="ECO:0000259" key="1">
    <source>
        <dbReference type="PROSITE" id="PS50090"/>
    </source>
</evidence>
<protein>
    <recommendedName>
        <fullName evidence="5">Myb-like DNA-binding domain containing protein</fullName>
    </recommendedName>
</protein>
<feature type="domain" description="Myb-like" evidence="1">
    <location>
        <begin position="11"/>
        <end position="59"/>
    </location>
</feature>
<dbReference type="GO" id="GO:0000981">
    <property type="term" value="F:DNA-binding transcription factor activity, RNA polymerase II-specific"/>
    <property type="evidence" value="ECO:0007669"/>
    <property type="project" value="TreeGrafter"/>
</dbReference>
<keyword evidence="4" id="KW-1185">Reference proteome</keyword>